<dbReference type="InterPro" id="IPR013424">
    <property type="entry name" value="Ice-binding_C"/>
</dbReference>
<organism evidence="2 3">
    <name type="scientific">Candidatus Accumulibacter affinis</name>
    <dbReference type="NCBI Taxonomy" id="2954384"/>
    <lineage>
        <taxon>Bacteria</taxon>
        <taxon>Pseudomonadati</taxon>
        <taxon>Pseudomonadota</taxon>
        <taxon>Betaproteobacteria</taxon>
        <taxon>Candidatus Accumulibacter</taxon>
    </lineage>
</organism>
<dbReference type="Pfam" id="PF07589">
    <property type="entry name" value="PEP-CTERM"/>
    <property type="match status" value="1"/>
</dbReference>
<proteinExistence type="predicted"/>
<sequence>MLYYPRQTTERWFLPTNFCSQGPTIMKKAVRTSLLGIAAVAATAVALPMQANAAALQFSNLDGAGTPGAFLLVDKLNSISSINPYLTNVNVGPNKTLDDGDTFNESLVLITNSSSYLANPTSFVLGGDYKLVAALTGTIYNTMPVALGGAINLNPDNSVSVVNGGVVFDVAFSSASIELRNNQTNALISTLVFGSGGGSSIQLVAGSLISDITLNALLNCTVACDSYVKLESGASAAGVIVDTITTGSARFNSFLNGNYAANTFDISFSDNGQATTFIVPEPGTIALLGMGLVGFAATGRRKKVV</sequence>
<gene>
    <name evidence="2" type="ORF">IPK02_21820</name>
</gene>
<dbReference type="AlphaFoldDB" id="A0A935TB40"/>
<name>A0A935TB40_9PROT</name>
<protein>
    <submittedName>
        <fullName evidence="2">PEP-CTERM sorting domain-containing protein</fullName>
    </submittedName>
</protein>
<dbReference type="Proteomes" id="UP000706151">
    <property type="component" value="Unassembled WGS sequence"/>
</dbReference>
<dbReference type="NCBIfam" id="TIGR02595">
    <property type="entry name" value="PEP_CTERM"/>
    <property type="match status" value="1"/>
</dbReference>
<evidence type="ECO:0000259" key="1">
    <source>
        <dbReference type="Pfam" id="PF07589"/>
    </source>
</evidence>
<evidence type="ECO:0000313" key="2">
    <source>
        <dbReference type="EMBL" id="MBK7956363.1"/>
    </source>
</evidence>
<reference evidence="2 3" key="1">
    <citation type="submission" date="2020-10" db="EMBL/GenBank/DDBJ databases">
        <title>Connecting structure to function with the recovery of over 1000 high-quality activated sludge metagenome-assembled genomes encoding full-length rRNA genes using long-read sequencing.</title>
        <authorList>
            <person name="Singleton C.M."/>
            <person name="Petriglieri F."/>
            <person name="Kristensen J.M."/>
            <person name="Kirkegaard R.H."/>
            <person name="Michaelsen T.Y."/>
            <person name="Andersen M.H."/>
            <person name="Karst S.M."/>
            <person name="Dueholm M.S."/>
            <person name="Nielsen P.H."/>
            <person name="Albertsen M."/>
        </authorList>
    </citation>
    <scope>NUCLEOTIDE SEQUENCE [LARGE SCALE GENOMIC DNA]</scope>
    <source>
        <strain evidence="2">Fred_18-Q3-R57-64_BAT3C.720</strain>
    </source>
</reference>
<comment type="caution">
    <text evidence="2">The sequence shown here is derived from an EMBL/GenBank/DDBJ whole genome shotgun (WGS) entry which is preliminary data.</text>
</comment>
<dbReference type="EMBL" id="JADJOT010000012">
    <property type="protein sequence ID" value="MBK7956363.1"/>
    <property type="molecule type" value="Genomic_DNA"/>
</dbReference>
<accession>A0A935TB40</accession>
<feature type="domain" description="Ice-binding protein C-terminal" evidence="1">
    <location>
        <begin position="279"/>
        <end position="301"/>
    </location>
</feature>
<evidence type="ECO:0000313" key="3">
    <source>
        <dbReference type="Proteomes" id="UP000706151"/>
    </source>
</evidence>